<gene>
    <name evidence="4" type="ORF">CAUJ_LOCUS3369</name>
</gene>
<dbReference type="Pfam" id="PF02138">
    <property type="entry name" value="Beach"/>
    <property type="match status" value="1"/>
</dbReference>
<dbReference type="SUPFAM" id="SSF81837">
    <property type="entry name" value="BEACH domain"/>
    <property type="match status" value="1"/>
</dbReference>
<name>A0A8S1H279_9PELO</name>
<comment type="caution">
    <text evidence="4">The sequence shown here is derived from an EMBL/GenBank/DDBJ whole genome shotgun (WGS) entry which is preliminary data.</text>
</comment>
<evidence type="ECO:0000313" key="5">
    <source>
        <dbReference type="Proteomes" id="UP000835052"/>
    </source>
</evidence>
<dbReference type="InterPro" id="IPR036322">
    <property type="entry name" value="WD40_repeat_dom_sf"/>
</dbReference>
<dbReference type="Proteomes" id="UP000835052">
    <property type="component" value="Unassembled WGS sequence"/>
</dbReference>
<feature type="domain" description="BEACH" evidence="2">
    <location>
        <begin position="1164"/>
        <end position="1478"/>
    </location>
</feature>
<dbReference type="EMBL" id="CAJGYM010000006">
    <property type="protein sequence ID" value="CAD6187450.1"/>
    <property type="molecule type" value="Genomic_DNA"/>
</dbReference>
<accession>A0A8S1H279</accession>
<dbReference type="SUPFAM" id="SSF50729">
    <property type="entry name" value="PH domain-like"/>
    <property type="match status" value="1"/>
</dbReference>
<proteinExistence type="predicted"/>
<feature type="region of interest" description="Disordered" evidence="1">
    <location>
        <begin position="331"/>
        <end position="350"/>
    </location>
</feature>
<dbReference type="InterPro" id="IPR000409">
    <property type="entry name" value="BEACH_dom"/>
</dbReference>
<dbReference type="PROSITE" id="PS50197">
    <property type="entry name" value="BEACH"/>
    <property type="match status" value="1"/>
</dbReference>
<dbReference type="InterPro" id="IPR050865">
    <property type="entry name" value="BEACH_Domain"/>
</dbReference>
<feature type="domain" description="BEACH-type PH" evidence="3">
    <location>
        <begin position="1066"/>
        <end position="1159"/>
    </location>
</feature>
<reference evidence="4" key="1">
    <citation type="submission" date="2020-10" db="EMBL/GenBank/DDBJ databases">
        <authorList>
            <person name="Kikuchi T."/>
        </authorList>
    </citation>
    <scope>NUCLEOTIDE SEQUENCE</scope>
    <source>
        <strain evidence="4">NKZ352</strain>
    </source>
</reference>
<dbReference type="OrthoDB" id="5786580at2759"/>
<dbReference type="PANTHER" id="PTHR13743:SF86">
    <property type="entry name" value="LYSOSOMAL-TRAFFICKING REGULATOR"/>
    <property type="match status" value="1"/>
</dbReference>
<dbReference type="Gene3D" id="1.10.1540.10">
    <property type="entry name" value="BEACH domain"/>
    <property type="match status" value="1"/>
</dbReference>
<evidence type="ECO:0000259" key="3">
    <source>
        <dbReference type="PROSITE" id="PS51783"/>
    </source>
</evidence>
<protein>
    <recommendedName>
        <fullName evidence="6">BEACH domain-containing protein</fullName>
    </recommendedName>
</protein>
<evidence type="ECO:0000313" key="4">
    <source>
        <dbReference type="EMBL" id="CAD6187450.1"/>
    </source>
</evidence>
<dbReference type="InterPro" id="IPR015943">
    <property type="entry name" value="WD40/YVTN_repeat-like_dom_sf"/>
</dbReference>
<dbReference type="PROSITE" id="PS51783">
    <property type="entry name" value="PH_BEACH"/>
    <property type="match status" value="1"/>
</dbReference>
<evidence type="ECO:0000256" key="1">
    <source>
        <dbReference type="SAM" id="MobiDB-lite"/>
    </source>
</evidence>
<evidence type="ECO:0000259" key="2">
    <source>
        <dbReference type="PROSITE" id="PS50197"/>
    </source>
</evidence>
<dbReference type="Pfam" id="PF14844">
    <property type="entry name" value="PH_BEACH"/>
    <property type="match status" value="1"/>
</dbReference>
<dbReference type="InterPro" id="IPR023362">
    <property type="entry name" value="PH-BEACH_dom"/>
</dbReference>
<dbReference type="InterPro" id="IPR011989">
    <property type="entry name" value="ARM-like"/>
</dbReference>
<keyword evidence="5" id="KW-1185">Reference proteome</keyword>
<dbReference type="CDD" id="cd06071">
    <property type="entry name" value="Beach"/>
    <property type="match status" value="1"/>
</dbReference>
<sequence length="1774" mass="202680">MVGHQAVDHTNLSPGASQNLSKDFREVAENFLEYADTINLRKLDYNACDVYEQTFDEGSYHLEIQNVSATRSMEYTINENNEIVKQIVEPNNPKNYLTDQFIAAGGIRLVIYLIAKELGDSANPEVLNELLRLYLSHLTVSDERYPVDLSIRVLMRLLELPQFAMNNDLLENHGLITDGRFLYYFIQSYEIWSHRPQHFARVIHILRSVTQKERNRDLWNRGKLKILFPDLLQTILKLSQNPAFNENTLEEDSFGEDYAYLIKSLLQSIFLEKMSEEPLTLIWNTLFLLQPTSDTLFPMKSLNFLDLLGASAFDDIRASMVNHLVGTVGDSKEGSNVGDDGQSSLQNEEVRRKRNDLIPKNVQDSRSRSSVESWQKKILSDFVLNGPDEAVSSLLKEDLRTDCVLVMLTHQEDINLREAVVELLCNVLLRANKVQKMVFLNSRQYILLACEMRQQGVTLKMASCLFSIVFGESVDIRNGLDSTHVNGFTPDRLSCEILNVIYALLERSCMECPTTFAHICAALGKICEHNSQLQQAMMDRRLPEILTNVAIKISHLWQKQNEVSSETKFEQLREPFMRLTSGIILQAIPTGEKKIFENAKKFLHLLIAAERQVDEAEGKAANVFLRKLLCTLLVESIGLCQIFVDERGQYHRSASVASSVVGSDSDSSLEDSDCYVMVEVPHVNEEYFKPSPLTRNLSMFYNTLMQKASKKARSLDCPYKVKAVRTTNALEIAKHFAEIITLCHRAFSVMRAKDEVEEWENVFFSSYVEILVTAQAYTIARAPWYINALEEARSCFCKVFADTFFDSNRKETMGNGNYNILNEFYIERKRKLMNVRTRFPQNYLIPLLSQHLELNDLIRQGILEVLRHHPPESNFVQEVRDFAAWFGWTSLANGFLDGDSEQAFRSTLEMGLVGVVDEKRRILSRLQELVLNCHQSSLPTSDDEDLNDLLTKHVLIRQNAARKEAFDLSAKLSTKLGNIAEELQHCSSIVFHPRSPVFQSKHWPKTFVLSSVEGPQHERLRLIPGEVNIPKEHLQDCSLYDGEYSGGPLDKIIEHFNGNEEEIDIHKTSHSEIFYNIIFLKNGDEVSGTLIINDQEIVFLSYETKKRTMFKVVLSKITRIYKRRFVLEDVAVELLLKKKSYFFAFPNSENRDTVVDFIDEEKARNVNVEMEAKLLAESWRGGNISNFRFLGELNKLAGRTYDDLMQYPVMPFVIADYSSNHLDLTKSSSYRNLKIPISLQLPEMVNVYKELFSHYESIYKEALSHKDPKKKEQYVPHHYASLFSNPGIVTHLLVRLYPFSKHALVLQDGSFDLPDRLFSSVESTYRLVTQSKTDYKELLPEWLTTPEAFKNVLKLNLGKKQDGFVVDDVVVPPWANGCARKFIHAQRFALEQPQVTEKLNGWIDLSYPTNSESLPDDPVEGRARETMKRQYGQMPDQLFFSPLHMPFSKFKHPVHILGYLPEFRASGEDIMTTVDPCNAILPFPVSAFMNTIQGKLFGGLLRSMTNKDVSLHLYPTFDMEGSLDLSLVLMETIDKVQCFRISEKRKKIAICYENGVVDVLKISRKAQDGKKLSMASTEKRCTFYTQTPVVDLCFCLPFSFVVTAQEKGTVCVWDLNTRKFVVEKSLLPEGTSKAMVRVNQANGDIGIISPNFSTNETTISVCTVNLLFLETIQVAGIVVDAEVSNLDPGRGVACLVCLLQDQSIQIYEMLNLTRIFSYELPQDRKHIKIGFLDNGNIGLYSDCGVSIDFEPVAFPVSFDYFVKMLFYQLPFVIL</sequence>
<organism evidence="4 5">
    <name type="scientific">Caenorhabditis auriculariae</name>
    <dbReference type="NCBI Taxonomy" id="2777116"/>
    <lineage>
        <taxon>Eukaryota</taxon>
        <taxon>Metazoa</taxon>
        <taxon>Ecdysozoa</taxon>
        <taxon>Nematoda</taxon>
        <taxon>Chromadorea</taxon>
        <taxon>Rhabditida</taxon>
        <taxon>Rhabditina</taxon>
        <taxon>Rhabditomorpha</taxon>
        <taxon>Rhabditoidea</taxon>
        <taxon>Rhabditidae</taxon>
        <taxon>Peloderinae</taxon>
        <taxon>Caenorhabditis</taxon>
    </lineage>
</organism>
<evidence type="ECO:0008006" key="6">
    <source>
        <dbReference type="Google" id="ProtNLM"/>
    </source>
</evidence>
<dbReference type="InterPro" id="IPR036372">
    <property type="entry name" value="BEACH_dom_sf"/>
</dbReference>
<dbReference type="SMART" id="SM01026">
    <property type="entry name" value="Beach"/>
    <property type="match status" value="1"/>
</dbReference>
<dbReference type="Gene3D" id="2.130.10.10">
    <property type="entry name" value="YVTN repeat-like/Quinoprotein amine dehydrogenase"/>
    <property type="match status" value="1"/>
</dbReference>
<dbReference type="SUPFAM" id="SSF50978">
    <property type="entry name" value="WD40 repeat-like"/>
    <property type="match status" value="1"/>
</dbReference>
<dbReference type="Gene3D" id="1.25.10.10">
    <property type="entry name" value="Leucine-rich Repeat Variant"/>
    <property type="match status" value="1"/>
</dbReference>
<dbReference type="Gene3D" id="2.30.29.30">
    <property type="entry name" value="Pleckstrin-homology domain (PH domain)/Phosphotyrosine-binding domain (PTB)"/>
    <property type="match status" value="1"/>
</dbReference>
<dbReference type="InterPro" id="IPR011993">
    <property type="entry name" value="PH-like_dom_sf"/>
</dbReference>
<dbReference type="PANTHER" id="PTHR13743">
    <property type="entry name" value="BEIGE/BEACH-RELATED"/>
    <property type="match status" value="1"/>
</dbReference>